<proteinExistence type="predicted"/>
<organism evidence="3 4">
    <name type="scientific">Bordetella petrii</name>
    <dbReference type="NCBI Taxonomy" id="94624"/>
    <lineage>
        <taxon>Bacteria</taxon>
        <taxon>Pseudomonadati</taxon>
        <taxon>Pseudomonadota</taxon>
        <taxon>Betaproteobacteria</taxon>
        <taxon>Burkholderiales</taxon>
        <taxon>Alcaligenaceae</taxon>
        <taxon>Bordetella</taxon>
    </lineage>
</organism>
<comment type="caution">
    <text evidence="3">The sequence shown here is derived from an EMBL/GenBank/DDBJ whole genome shotgun (WGS) entry which is preliminary data.</text>
</comment>
<evidence type="ECO:0000313" key="3">
    <source>
        <dbReference type="EMBL" id="MDM9560966.1"/>
    </source>
</evidence>
<keyword evidence="4" id="KW-1185">Reference proteome</keyword>
<dbReference type="EMBL" id="JAUDJE010000017">
    <property type="protein sequence ID" value="MDM9560966.1"/>
    <property type="molecule type" value="Genomic_DNA"/>
</dbReference>
<sequence length="123" mass="12361">MIVYLAIMAVLCRATIPAGYMPGLSAHQPGKVALAFCSGSGAVASVFLEVPGKSADSSPEPAGPDCPFGAFAKQGAIPEFPPEVRPALLTSIAVDAPAVRQALPPLPPLGPPLGSRAPPSHLA</sequence>
<dbReference type="RefSeq" id="WP_051439511.1">
    <property type="nucleotide sequence ID" value="NZ_JAUDJE010000017.1"/>
</dbReference>
<dbReference type="InterPro" id="IPR021333">
    <property type="entry name" value="DUF2946"/>
</dbReference>
<feature type="region of interest" description="Disordered" evidence="1">
    <location>
        <begin position="104"/>
        <end position="123"/>
    </location>
</feature>
<evidence type="ECO:0000313" key="4">
    <source>
        <dbReference type="Proteomes" id="UP001175604"/>
    </source>
</evidence>
<reference evidence="3" key="1">
    <citation type="submission" date="2023-06" db="EMBL/GenBank/DDBJ databases">
        <title>full genome analysis of Phenantherene degrader P3.</title>
        <authorList>
            <person name="Akbar A."/>
            <person name="Rahmeh R."/>
            <person name="Kishk M."/>
        </authorList>
    </citation>
    <scope>NUCLEOTIDE SEQUENCE</scope>
    <source>
        <strain evidence="3">P3</strain>
    </source>
</reference>
<dbReference type="Pfam" id="PF11162">
    <property type="entry name" value="DUF2946"/>
    <property type="match status" value="1"/>
</dbReference>
<dbReference type="Proteomes" id="UP001175604">
    <property type="component" value="Unassembled WGS sequence"/>
</dbReference>
<feature type="chain" id="PRO_5045054828" evidence="2">
    <location>
        <begin position="21"/>
        <end position="123"/>
    </location>
</feature>
<feature type="signal peptide" evidence="2">
    <location>
        <begin position="1"/>
        <end position="20"/>
    </location>
</feature>
<name>A0ABT7W712_9BORD</name>
<evidence type="ECO:0000256" key="2">
    <source>
        <dbReference type="SAM" id="SignalP"/>
    </source>
</evidence>
<protein>
    <submittedName>
        <fullName evidence="3">DUF2946 domain-containing protein</fullName>
    </submittedName>
</protein>
<accession>A0ABT7W712</accession>
<gene>
    <name evidence="3" type="ORF">QUC21_18160</name>
</gene>
<evidence type="ECO:0000256" key="1">
    <source>
        <dbReference type="SAM" id="MobiDB-lite"/>
    </source>
</evidence>
<feature type="compositionally biased region" description="Low complexity" evidence="1">
    <location>
        <begin position="112"/>
        <end position="123"/>
    </location>
</feature>
<keyword evidence="2" id="KW-0732">Signal</keyword>